<dbReference type="EMBL" id="CYKH01000082">
    <property type="protein sequence ID" value="CUE70485.1"/>
    <property type="molecule type" value="Genomic_DNA"/>
</dbReference>
<dbReference type="Proteomes" id="UP000051952">
    <property type="component" value="Unassembled WGS sequence"/>
</dbReference>
<feature type="transmembrane region" description="Helical" evidence="1">
    <location>
        <begin position="158"/>
        <end position="182"/>
    </location>
</feature>
<proteinExistence type="predicted"/>
<name>A0A0S4ILS2_BODSA</name>
<keyword evidence="1" id="KW-0472">Membrane</keyword>
<protein>
    <submittedName>
        <fullName evidence="2">Transmembrane protein, putative</fullName>
    </submittedName>
</protein>
<dbReference type="AlphaFoldDB" id="A0A0S4ILS2"/>
<keyword evidence="3" id="KW-1185">Reference proteome</keyword>
<keyword evidence="1" id="KW-1133">Transmembrane helix</keyword>
<sequence length="273" mass="30815">MLTGQMQTQVVVVVVVRSTKRQIKIAPRPFPSNSARCHNTPTIPTYVCYSRRCAIELLPTVPHEDARLLSSLCCGAAYRRERGRDPWNLGGYERVFFPVQWRWWPDGPQQKKTKGIPLQGSASSGTDHLLHVDSALGTLFIIPCPKNRRGLDWTWPQVISPIFVIGGFSLMSSLIDIMRWVFVDRFDDEHPVGTRRPLQRMRHIMCAAFIALTITVTVGLNSDDPSSLCWRAYLVPWYVWAGAHCISTWGQGTPDWALARCTPSFFKGLAVCS</sequence>
<evidence type="ECO:0000313" key="2">
    <source>
        <dbReference type="EMBL" id="CUE70485.1"/>
    </source>
</evidence>
<accession>A0A0S4ILS2</accession>
<dbReference type="OrthoDB" id="10250354at2759"/>
<evidence type="ECO:0000256" key="1">
    <source>
        <dbReference type="SAM" id="Phobius"/>
    </source>
</evidence>
<reference evidence="3" key="1">
    <citation type="submission" date="2015-09" db="EMBL/GenBank/DDBJ databases">
        <authorList>
            <consortium name="Pathogen Informatics"/>
        </authorList>
    </citation>
    <scope>NUCLEOTIDE SEQUENCE [LARGE SCALE GENOMIC DNA]</scope>
    <source>
        <strain evidence="3">Lake Konstanz</strain>
    </source>
</reference>
<gene>
    <name evidence="2" type="ORF">BSAL_52450</name>
</gene>
<dbReference type="VEuPathDB" id="TriTrypDB:BSAL_52450"/>
<feature type="transmembrane region" description="Helical" evidence="1">
    <location>
        <begin position="202"/>
        <end position="221"/>
    </location>
</feature>
<evidence type="ECO:0000313" key="3">
    <source>
        <dbReference type="Proteomes" id="UP000051952"/>
    </source>
</evidence>
<keyword evidence="1 2" id="KW-0812">Transmembrane</keyword>
<organism evidence="2 3">
    <name type="scientific">Bodo saltans</name>
    <name type="common">Flagellated protozoan</name>
    <dbReference type="NCBI Taxonomy" id="75058"/>
    <lineage>
        <taxon>Eukaryota</taxon>
        <taxon>Discoba</taxon>
        <taxon>Euglenozoa</taxon>
        <taxon>Kinetoplastea</taxon>
        <taxon>Metakinetoplastina</taxon>
        <taxon>Eubodonida</taxon>
        <taxon>Bodonidae</taxon>
        <taxon>Bodo</taxon>
    </lineage>
</organism>